<gene>
    <name evidence="1" type="ORF">BP5796_13088</name>
</gene>
<sequence>MPFTSAFALAWAQRPPSTFRDGEIEDGAEGFRIIVPDNNIAATFGRGITSIEAAYRRGKLISVCAGEICARLVL</sequence>
<evidence type="ECO:0000313" key="2">
    <source>
        <dbReference type="Proteomes" id="UP000256328"/>
    </source>
</evidence>
<proteinExistence type="predicted"/>
<evidence type="ECO:0000313" key="1">
    <source>
        <dbReference type="EMBL" id="RDW56623.1"/>
    </source>
</evidence>
<reference evidence="1 2" key="1">
    <citation type="journal article" date="2018" name="IMA Fungus">
        <title>IMA Genome-F 9: Draft genome sequence of Annulohypoxylon stygium, Aspergillus mulundensis, Berkeleyomyces basicola (syn. Thielaviopsis basicola), Ceratocystis smalleyi, two Cercospora beticola strains, Coleophoma cylindrospora, Fusarium fracticaudum, Phialophora cf. hyalina, and Morchella septimelata.</title>
        <authorList>
            <person name="Wingfield B.D."/>
            <person name="Bills G.F."/>
            <person name="Dong Y."/>
            <person name="Huang W."/>
            <person name="Nel W.J."/>
            <person name="Swalarsk-Parry B.S."/>
            <person name="Vaghefi N."/>
            <person name="Wilken P.M."/>
            <person name="An Z."/>
            <person name="de Beer Z.W."/>
            <person name="De Vos L."/>
            <person name="Chen L."/>
            <person name="Duong T.A."/>
            <person name="Gao Y."/>
            <person name="Hammerbacher A."/>
            <person name="Kikkert J.R."/>
            <person name="Li Y."/>
            <person name="Li H."/>
            <person name="Li K."/>
            <person name="Li Q."/>
            <person name="Liu X."/>
            <person name="Ma X."/>
            <person name="Naidoo K."/>
            <person name="Pethybridge S.J."/>
            <person name="Sun J."/>
            <person name="Steenkamp E.T."/>
            <person name="van der Nest M.A."/>
            <person name="van Wyk S."/>
            <person name="Wingfield M.J."/>
            <person name="Xiong C."/>
            <person name="Yue Q."/>
            <person name="Zhang X."/>
        </authorList>
    </citation>
    <scope>NUCLEOTIDE SEQUENCE [LARGE SCALE GENOMIC DNA]</scope>
    <source>
        <strain evidence="1 2">BP5796</strain>
    </source>
</reference>
<name>A0A3D8Q455_9HELO</name>
<dbReference type="EMBL" id="PDLN01000025">
    <property type="protein sequence ID" value="RDW56623.1"/>
    <property type="molecule type" value="Genomic_DNA"/>
</dbReference>
<dbReference type="AlphaFoldDB" id="A0A3D8Q455"/>
<organism evidence="1 2">
    <name type="scientific">Coleophoma crateriformis</name>
    <dbReference type="NCBI Taxonomy" id="565419"/>
    <lineage>
        <taxon>Eukaryota</taxon>
        <taxon>Fungi</taxon>
        <taxon>Dikarya</taxon>
        <taxon>Ascomycota</taxon>
        <taxon>Pezizomycotina</taxon>
        <taxon>Leotiomycetes</taxon>
        <taxon>Helotiales</taxon>
        <taxon>Dermateaceae</taxon>
        <taxon>Coleophoma</taxon>
    </lineage>
</organism>
<dbReference type="OrthoDB" id="10557416at2759"/>
<keyword evidence="2" id="KW-1185">Reference proteome</keyword>
<accession>A0A3D8Q455</accession>
<comment type="caution">
    <text evidence="1">The sequence shown here is derived from an EMBL/GenBank/DDBJ whole genome shotgun (WGS) entry which is preliminary data.</text>
</comment>
<dbReference type="Proteomes" id="UP000256328">
    <property type="component" value="Unassembled WGS sequence"/>
</dbReference>
<protein>
    <submittedName>
        <fullName evidence="1">Uncharacterized protein</fullName>
    </submittedName>
</protein>